<dbReference type="EMBL" id="CAKOAT010481820">
    <property type="protein sequence ID" value="CAH8378767.1"/>
    <property type="molecule type" value="Genomic_DNA"/>
</dbReference>
<dbReference type="Proteomes" id="UP001642260">
    <property type="component" value="Unassembled WGS sequence"/>
</dbReference>
<accession>A0ABC8L9R2</accession>
<protein>
    <submittedName>
        <fullName evidence="2">Uncharacterized protein</fullName>
    </submittedName>
</protein>
<dbReference type="AlphaFoldDB" id="A0ABC8L9R2"/>
<organism evidence="2 3">
    <name type="scientific">Eruca vesicaria subsp. sativa</name>
    <name type="common">Garden rocket</name>
    <name type="synonym">Eruca sativa</name>
    <dbReference type="NCBI Taxonomy" id="29727"/>
    <lineage>
        <taxon>Eukaryota</taxon>
        <taxon>Viridiplantae</taxon>
        <taxon>Streptophyta</taxon>
        <taxon>Embryophyta</taxon>
        <taxon>Tracheophyta</taxon>
        <taxon>Spermatophyta</taxon>
        <taxon>Magnoliopsida</taxon>
        <taxon>eudicotyledons</taxon>
        <taxon>Gunneridae</taxon>
        <taxon>Pentapetalae</taxon>
        <taxon>rosids</taxon>
        <taxon>malvids</taxon>
        <taxon>Brassicales</taxon>
        <taxon>Brassicaceae</taxon>
        <taxon>Brassiceae</taxon>
        <taxon>Eruca</taxon>
    </lineage>
</organism>
<feature type="transmembrane region" description="Helical" evidence="1">
    <location>
        <begin position="12"/>
        <end position="31"/>
    </location>
</feature>
<evidence type="ECO:0000256" key="1">
    <source>
        <dbReference type="SAM" id="Phobius"/>
    </source>
</evidence>
<evidence type="ECO:0000313" key="3">
    <source>
        <dbReference type="Proteomes" id="UP001642260"/>
    </source>
</evidence>
<reference evidence="2 3" key="1">
    <citation type="submission" date="2022-03" db="EMBL/GenBank/DDBJ databases">
        <authorList>
            <person name="Macdonald S."/>
            <person name="Ahmed S."/>
            <person name="Newling K."/>
        </authorList>
    </citation>
    <scope>NUCLEOTIDE SEQUENCE [LARGE SCALE GENOMIC DNA]</scope>
</reference>
<keyword evidence="1" id="KW-0812">Transmembrane</keyword>
<evidence type="ECO:0000313" key="2">
    <source>
        <dbReference type="EMBL" id="CAH8378767.1"/>
    </source>
</evidence>
<keyword evidence="1" id="KW-1133">Transmembrane helix</keyword>
<gene>
    <name evidence="2" type="ORF">ERUC_LOCUS32758</name>
</gene>
<keyword evidence="1" id="KW-0472">Membrane</keyword>
<sequence>MKSEQTRSPVIAAIYGGVAGAIYGGLAGMFIPPLVRPCFKVLGAQLSQAQCARMGAREFSAFTAALFGFESITRSKDGLMSRLVSAGGVGLVYSFVKQGFNVRPAHALSYTAAFTVLSGTMFR</sequence>
<keyword evidence="3" id="KW-1185">Reference proteome</keyword>
<proteinExistence type="predicted"/>
<name>A0ABC8L9R2_ERUVS</name>
<comment type="caution">
    <text evidence="2">The sequence shown here is derived from an EMBL/GenBank/DDBJ whole genome shotgun (WGS) entry which is preliminary data.</text>
</comment>